<dbReference type="Gene3D" id="1.20.1290.10">
    <property type="entry name" value="AhpD-like"/>
    <property type="match status" value="1"/>
</dbReference>
<dbReference type="EMBL" id="VRYZ01000008">
    <property type="protein sequence ID" value="TXS89597.1"/>
    <property type="molecule type" value="Genomic_DNA"/>
</dbReference>
<organism evidence="2 3">
    <name type="scientific">Parahaliea aestuarii</name>
    <dbReference type="NCBI Taxonomy" id="1852021"/>
    <lineage>
        <taxon>Bacteria</taxon>
        <taxon>Pseudomonadati</taxon>
        <taxon>Pseudomonadota</taxon>
        <taxon>Gammaproteobacteria</taxon>
        <taxon>Cellvibrionales</taxon>
        <taxon>Halieaceae</taxon>
        <taxon>Parahaliea</taxon>
    </lineage>
</organism>
<dbReference type="Proteomes" id="UP000321933">
    <property type="component" value="Unassembled WGS sequence"/>
</dbReference>
<dbReference type="InterPro" id="IPR004675">
    <property type="entry name" value="AhpD_core"/>
</dbReference>
<dbReference type="AlphaFoldDB" id="A0A5C8ZQ20"/>
<keyword evidence="3" id="KW-1185">Reference proteome</keyword>
<dbReference type="GO" id="GO:0051920">
    <property type="term" value="F:peroxiredoxin activity"/>
    <property type="evidence" value="ECO:0007669"/>
    <property type="project" value="InterPro"/>
</dbReference>
<reference evidence="2 3" key="1">
    <citation type="submission" date="2019-08" db="EMBL/GenBank/DDBJ databases">
        <title>Parahaliea maris sp. nov., isolated from the surface seawater.</title>
        <authorList>
            <person name="Liu Y."/>
        </authorList>
    </citation>
    <scope>NUCLEOTIDE SEQUENCE [LARGE SCALE GENOMIC DNA]</scope>
    <source>
        <strain evidence="2 3">S2-26</strain>
    </source>
</reference>
<name>A0A5C8ZQ20_9GAMM</name>
<evidence type="ECO:0000313" key="3">
    <source>
        <dbReference type="Proteomes" id="UP000321933"/>
    </source>
</evidence>
<dbReference type="NCBIfam" id="TIGR00778">
    <property type="entry name" value="ahpD_dom"/>
    <property type="match status" value="1"/>
</dbReference>
<protein>
    <submittedName>
        <fullName evidence="2">Carboxymuconolactone decarboxylase family protein</fullName>
    </submittedName>
</protein>
<dbReference type="SUPFAM" id="SSF69118">
    <property type="entry name" value="AhpD-like"/>
    <property type="match status" value="1"/>
</dbReference>
<evidence type="ECO:0000313" key="2">
    <source>
        <dbReference type="EMBL" id="TXS89597.1"/>
    </source>
</evidence>
<proteinExistence type="predicted"/>
<accession>A0A5C8ZQ20</accession>
<evidence type="ECO:0000259" key="1">
    <source>
        <dbReference type="Pfam" id="PF02627"/>
    </source>
</evidence>
<dbReference type="RefSeq" id="WP_148065455.1">
    <property type="nucleotide sequence ID" value="NZ_VRYZ01000008.1"/>
</dbReference>
<sequence length="156" mass="17368">MQARLDPWNANSQAMNAMLNLENYLQDSSLEYSICELVRTRASQLNGCAFCLQMHTSDARKAGETEERLYLLNAWREAPVYTPRERAALAWTEALTLVAKTGAPDADYEQARQAFSDRELVDLTLLIGAINSWNRIAIGFRSQPAVTPTGLQSSAV</sequence>
<feature type="domain" description="Carboxymuconolactone decarboxylase-like" evidence="1">
    <location>
        <begin position="14"/>
        <end position="94"/>
    </location>
</feature>
<dbReference type="PANTHER" id="PTHR34846:SF10">
    <property type="entry name" value="CYTOPLASMIC PROTEIN"/>
    <property type="match status" value="1"/>
</dbReference>
<dbReference type="OrthoDB" id="9801997at2"/>
<dbReference type="InterPro" id="IPR029032">
    <property type="entry name" value="AhpD-like"/>
</dbReference>
<dbReference type="PANTHER" id="PTHR34846">
    <property type="entry name" value="4-CARBOXYMUCONOLACTONE DECARBOXYLASE FAMILY PROTEIN (AFU_ORTHOLOGUE AFUA_6G11590)"/>
    <property type="match status" value="1"/>
</dbReference>
<dbReference type="Pfam" id="PF02627">
    <property type="entry name" value="CMD"/>
    <property type="match status" value="1"/>
</dbReference>
<dbReference type="InterPro" id="IPR003779">
    <property type="entry name" value="CMD-like"/>
</dbReference>
<comment type="caution">
    <text evidence="2">The sequence shown here is derived from an EMBL/GenBank/DDBJ whole genome shotgun (WGS) entry which is preliminary data.</text>
</comment>
<gene>
    <name evidence="2" type="ORF">FVW59_16395</name>
</gene>